<organism evidence="1">
    <name type="scientific">freshwater sediment metagenome</name>
    <dbReference type="NCBI Taxonomy" id="556182"/>
    <lineage>
        <taxon>unclassified sequences</taxon>
        <taxon>metagenomes</taxon>
        <taxon>ecological metagenomes</taxon>
    </lineage>
</organism>
<protein>
    <submittedName>
        <fullName evidence="1">Uncharacterized protein</fullName>
    </submittedName>
</protein>
<accession>A0AA48RDX9</accession>
<dbReference type="AlphaFoldDB" id="A0AA48RDX9"/>
<dbReference type="EMBL" id="OY288114">
    <property type="protein sequence ID" value="CAJ0876525.1"/>
    <property type="molecule type" value="Genomic_DNA"/>
</dbReference>
<evidence type="ECO:0000313" key="1">
    <source>
        <dbReference type="EMBL" id="CAJ0876525.1"/>
    </source>
</evidence>
<sequence>MPAIACPAEADPAARLAMNAEGLLFALDALVDAILSDGVAREAYAQELAQAQATLLRAMGAAV</sequence>
<proteinExistence type="predicted"/>
<reference evidence="1" key="1">
    <citation type="submission" date="2023-07" db="EMBL/GenBank/DDBJ databases">
        <authorList>
            <person name="Pelsma A.J. K."/>
        </authorList>
    </citation>
    <scope>NUCLEOTIDE SEQUENCE</scope>
</reference>
<name>A0AA48RDX9_9ZZZZ</name>
<gene>
    <name evidence="1" type="ORF">AMST5_02793</name>
</gene>